<protein>
    <recommendedName>
        <fullName evidence="3">HAD family hydrolase</fullName>
    </recommendedName>
</protein>
<dbReference type="RefSeq" id="WP_066401717.1">
    <property type="nucleotide sequence ID" value="NZ_CP011390.1"/>
</dbReference>
<dbReference type="SFLD" id="SFLDG01129">
    <property type="entry name" value="C1.5:_HAD__Beta-PGM__Phosphata"/>
    <property type="match status" value="1"/>
</dbReference>
<dbReference type="PANTHER" id="PTHR18901:SF38">
    <property type="entry name" value="PSEUDOURIDINE-5'-PHOSPHATASE"/>
    <property type="match status" value="1"/>
</dbReference>
<dbReference type="SUPFAM" id="SSF56784">
    <property type="entry name" value="HAD-like"/>
    <property type="match status" value="1"/>
</dbReference>
<evidence type="ECO:0000313" key="2">
    <source>
        <dbReference type="Proteomes" id="UP000077177"/>
    </source>
</evidence>
<accession>A0A172TRE3</accession>
<dbReference type="NCBIfam" id="NF008087">
    <property type="entry name" value="PRK10826.1"/>
    <property type="match status" value="1"/>
</dbReference>
<dbReference type="OrthoDB" id="9797743at2"/>
<dbReference type="PATRIC" id="fig|1492898.3.peg.626"/>
<sequence>MLDTVIFDMDGLLIDSEPLWFEAMQEVFEKQGVSLTKELASKTTGLRTIEVVHFWHRYFDWKNVSQDEIADDIVDLVIEKIIASATIMPGTHEILSFFKAKNVKMGLASSSPMRLIKASLQHFQLEGYFDGLYSAEFEAYGKPNPAVYLSCAEALGSSPLSCLAFEDSINGMIAAKSARMKVVVVPEPHNNSNPKYVLADLQLSSLTEFTELHWQQLSVL</sequence>
<dbReference type="InterPro" id="IPR023214">
    <property type="entry name" value="HAD_sf"/>
</dbReference>
<evidence type="ECO:0000313" key="1">
    <source>
        <dbReference type="EMBL" id="ANE49600.1"/>
    </source>
</evidence>
<dbReference type="InterPro" id="IPR023198">
    <property type="entry name" value="PGP-like_dom2"/>
</dbReference>
<dbReference type="STRING" id="1492898.SY85_02855"/>
<dbReference type="PANTHER" id="PTHR18901">
    <property type="entry name" value="2-DEOXYGLUCOSE-6-PHOSPHATE PHOSPHATASE 2"/>
    <property type="match status" value="1"/>
</dbReference>
<dbReference type="Gene3D" id="3.40.50.1000">
    <property type="entry name" value="HAD superfamily/HAD-like"/>
    <property type="match status" value="1"/>
</dbReference>
<dbReference type="Pfam" id="PF00702">
    <property type="entry name" value="Hydrolase"/>
    <property type="match status" value="1"/>
</dbReference>
<dbReference type="SFLD" id="SFLDG01135">
    <property type="entry name" value="C1.5.6:_HAD__Beta-PGM__Phospha"/>
    <property type="match status" value="1"/>
</dbReference>
<dbReference type="KEGG" id="fla:SY85_02855"/>
<dbReference type="SFLD" id="SFLDS00003">
    <property type="entry name" value="Haloacid_Dehalogenase"/>
    <property type="match status" value="1"/>
</dbReference>
<keyword evidence="2" id="KW-1185">Reference proteome</keyword>
<reference evidence="1 2" key="2">
    <citation type="journal article" date="2016" name="Int. J. Syst. Evol. Microbiol.">
        <title>Flavisolibacter tropicus sp. nov., isolated from tropical soil.</title>
        <authorList>
            <person name="Lee J.J."/>
            <person name="Kang M.S."/>
            <person name="Kim G.S."/>
            <person name="Lee C.S."/>
            <person name="Lim S."/>
            <person name="Lee J."/>
            <person name="Roh S.H."/>
            <person name="Kang H."/>
            <person name="Ha J.M."/>
            <person name="Bae S."/>
            <person name="Jung H.Y."/>
            <person name="Kim M.K."/>
        </authorList>
    </citation>
    <scope>NUCLEOTIDE SEQUENCE [LARGE SCALE GENOMIC DNA]</scope>
    <source>
        <strain evidence="1 2">LCS9</strain>
    </source>
</reference>
<evidence type="ECO:0008006" key="3">
    <source>
        <dbReference type="Google" id="ProtNLM"/>
    </source>
</evidence>
<gene>
    <name evidence="1" type="ORF">SY85_02855</name>
</gene>
<dbReference type="InterPro" id="IPR006439">
    <property type="entry name" value="HAD-SF_hydro_IA"/>
</dbReference>
<proteinExistence type="predicted"/>
<organism evidence="1 2">
    <name type="scientific">Flavisolibacter tropicus</name>
    <dbReference type="NCBI Taxonomy" id="1492898"/>
    <lineage>
        <taxon>Bacteria</taxon>
        <taxon>Pseudomonadati</taxon>
        <taxon>Bacteroidota</taxon>
        <taxon>Chitinophagia</taxon>
        <taxon>Chitinophagales</taxon>
        <taxon>Chitinophagaceae</taxon>
        <taxon>Flavisolibacter</taxon>
    </lineage>
</organism>
<dbReference type="InterPro" id="IPR036412">
    <property type="entry name" value="HAD-like_sf"/>
</dbReference>
<dbReference type="Gene3D" id="1.10.150.240">
    <property type="entry name" value="Putative phosphatase, domain 2"/>
    <property type="match status" value="1"/>
</dbReference>
<reference evidence="2" key="1">
    <citation type="submission" date="2015-01" db="EMBL/GenBank/DDBJ databases">
        <title>Flavisolibacter sp./LCS9/ whole genome sequencing.</title>
        <authorList>
            <person name="Kim M.K."/>
            <person name="Srinivasan S."/>
            <person name="Lee J.-J."/>
        </authorList>
    </citation>
    <scope>NUCLEOTIDE SEQUENCE [LARGE SCALE GENOMIC DNA]</scope>
    <source>
        <strain evidence="2">LCS9</strain>
    </source>
</reference>
<dbReference type="EMBL" id="CP011390">
    <property type="protein sequence ID" value="ANE49600.1"/>
    <property type="molecule type" value="Genomic_DNA"/>
</dbReference>
<dbReference type="Proteomes" id="UP000077177">
    <property type="component" value="Chromosome"/>
</dbReference>
<name>A0A172TRE3_9BACT</name>
<dbReference type="NCBIfam" id="TIGR01509">
    <property type="entry name" value="HAD-SF-IA-v3"/>
    <property type="match status" value="1"/>
</dbReference>
<dbReference type="AlphaFoldDB" id="A0A172TRE3"/>